<gene>
    <name evidence="1" type="ORF">B5P45_25130</name>
</gene>
<name>A0A2N9VS43_9HYPH</name>
<sequence>MGMFGFSTRSLGRDRETDFSRFTRIQTTLSQVLAELEREKVGLRKRFTDTSADAALTLEAMSGQNDTNAYESRLDDLTVSIQGYEQRIMFLDTQLEFVDGILGSIGSFIREHRLMGNGN</sequence>
<proteinExistence type="predicted"/>
<evidence type="ECO:0000313" key="1">
    <source>
        <dbReference type="EMBL" id="PIO42311.1"/>
    </source>
</evidence>
<dbReference type="KEGG" id="pht:BLM14_14670"/>
<dbReference type="EMBL" id="MZMT01000053">
    <property type="protein sequence ID" value="PIO42311.1"/>
    <property type="molecule type" value="Genomic_DNA"/>
</dbReference>
<protein>
    <submittedName>
        <fullName evidence="1">Uncharacterized protein</fullName>
    </submittedName>
</protein>
<evidence type="ECO:0000313" key="2">
    <source>
        <dbReference type="Proteomes" id="UP000232163"/>
    </source>
</evidence>
<keyword evidence="2" id="KW-1185">Reference proteome</keyword>
<reference evidence="2" key="1">
    <citation type="journal article" date="2017" name="Int J Environ Stud">
        <title>Does the Miocene-Pliocene relict legume Oxytropis triphylla form nitrogen-fixing nodules with a combination of bacterial strains?</title>
        <authorList>
            <person name="Safronova V."/>
            <person name="Belimov A."/>
            <person name="Sazanova A."/>
            <person name="Kuznetsova I."/>
            <person name="Popova J."/>
            <person name="Andronov E."/>
            <person name="Verkhozina A."/>
            <person name="Tikhonovich I."/>
        </authorList>
    </citation>
    <scope>NUCLEOTIDE SEQUENCE [LARGE SCALE GENOMIC DNA]</scope>
    <source>
        <strain evidence="2">Tri-38</strain>
    </source>
</reference>
<dbReference type="Proteomes" id="UP000232163">
    <property type="component" value="Unassembled WGS sequence"/>
</dbReference>
<dbReference type="RefSeq" id="WP_100000111.1">
    <property type="nucleotide sequence ID" value="NZ_CP017940.1"/>
</dbReference>
<organism evidence="1 2">
    <name type="scientific">Phyllobacterium zundukense</name>
    <dbReference type="NCBI Taxonomy" id="1867719"/>
    <lineage>
        <taxon>Bacteria</taxon>
        <taxon>Pseudomonadati</taxon>
        <taxon>Pseudomonadota</taxon>
        <taxon>Alphaproteobacteria</taxon>
        <taxon>Hyphomicrobiales</taxon>
        <taxon>Phyllobacteriaceae</taxon>
        <taxon>Phyllobacterium</taxon>
    </lineage>
</organism>
<dbReference type="AlphaFoldDB" id="A0A2N9VS43"/>
<dbReference type="OrthoDB" id="8115673at2"/>
<accession>A0A2N9VS43</accession>
<comment type="caution">
    <text evidence="1">The sequence shown here is derived from an EMBL/GenBank/DDBJ whole genome shotgun (WGS) entry which is preliminary data.</text>
</comment>